<dbReference type="InterPro" id="IPR007336">
    <property type="entry name" value="YihI"/>
</dbReference>
<comment type="caution">
    <text evidence="5">The sequence shown here is derived from an EMBL/GenBank/DDBJ whole genome shotgun (WGS) entry which is preliminary data.</text>
</comment>
<feature type="compositionally biased region" description="Basic and acidic residues" evidence="4">
    <location>
        <begin position="9"/>
        <end position="27"/>
    </location>
</feature>
<evidence type="ECO:0000313" key="6">
    <source>
        <dbReference type="Proteomes" id="UP000238532"/>
    </source>
</evidence>
<keyword evidence="2 3" id="KW-0690">Ribosome biogenesis</keyword>
<comment type="function">
    <text evidence="3">A GTPase-activating protein (GAP) that modifies Der/EngA GTPase function. May play a role in ribosome biogenesis.</text>
</comment>
<comment type="subunit">
    <text evidence="3">Interacts with Der.</text>
</comment>
<dbReference type="AlphaFoldDB" id="A0A2S9RMY7"/>
<gene>
    <name evidence="3 5" type="primary">yihI</name>
    <name evidence="5" type="ORF">BV102_00661</name>
</gene>
<accession>A0A2S9RMY7</accession>
<keyword evidence="1 3" id="KW-0343">GTPase activation</keyword>
<organism evidence="5 6">
    <name type="scientific">Haemophilus influenzae</name>
    <dbReference type="NCBI Taxonomy" id="727"/>
    <lineage>
        <taxon>Bacteria</taxon>
        <taxon>Pseudomonadati</taxon>
        <taxon>Pseudomonadota</taxon>
        <taxon>Gammaproteobacteria</taxon>
        <taxon>Pasteurellales</taxon>
        <taxon>Pasteurellaceae</taxon>
        <taxon>Haemophilus</taxon>
    </lineage>
</organism>
<comment type="similarity">
    <text evidence="3">Belongs to the YihI family.</text>
</comment>
<evidence type="ECO:0000256" key="3">
    <source>
        <dbReference type="HAMAP-Rule" id="MF_01058"/>
    </source>
</evidence>
<evidence type="ECO:0000313" key="5">
    <source>
        <dbReference type="EMBL" id="PRJ57744.1"/>
    </source>
</evidence>
<dbReference type="RefSeq" id="WP_105881828.1">
    <property type="nucleotide sequence ID" value="NZ_CP135761.1"/>
</dbReference>
<dbReference type="GO" id="GO:0042254">
    <property type="term" value="P:ribosome biogenesis"/>
    <property type="evidence" value="ECO:0007669"/>
    <property type="project" value="UniProtKB-KW"/>
</dbReference>
<evidence type="ECO:0000256" key="2">
    <source>
        <dbReference type="ARBA" id="ARBA00022517"/>
    </source>
</evidence>
<proteinExistence type="inferred from homology"/>
<evidence type="ECO:0000256" key="1">
    <source>
        <dbReference type="ARBA" id="ARBA00022468"/>
    </source>
</evidence>
<name>A0A2S9RMY7_HAEIF</name>
<dbReference type="NCBIfam" id="NF003560">
    <property type="entry name" value="PRK05244.1-1"/>
    <property type="match status" value="1"/>
</dbReference>
<dbReference type="Pfam" id="PF04220">
    <property type="entry name" value="YihI"/>
    <property type="match status" value="1"/>
</dbReference>
<dbReference type="HAMAP" id="MF_01058">
    <property type="entry name" value="GAP_YihI"/>
    <property type="match status" value="1"/>
</dbReference>
<reference evidence="5 6" key="1">
    <citation type="submission" date="2017-04" db="EMBL/GenBank/DDBJ databases">
        <title>Haemophilus influenzae in COPD genome sequencing project.</title>
        <authorList>
            <person name="Murphy T.F."/>
            <person name="Kong Y."/>
            <person name="Nadendla S."/>
            <person name="Tettelin H."/>
            <person name="Pettigrew M."/>
        </authorList>
    </citation>
    <scope>NUCLEOTIDE SEQUENCE [LARGE SCALE GENOMIC DNA]</scope>
    <source>
        <strain evidence="5 6">56P127H1</strain>
    </source>
</reference>
<dbReference type="EMBL" id="NEBY01000324">
    <property type="protein sequence ID" value="PRJ57744.1"/>
    <property type="molecule type" value="Genomic_DNA"/>
</dbReference>
<feature type="region of interest" description="Disordered" evidence="4">
    <location>
        <begin position="1"/>
        <end position="78"/>
    </location>
</feature>
<feature type="compositionally biased region" description="Basic and acidic residues" evidence="4">
    <location>
        <begin position="62"/>
        <end position="78"/>
    </location>
</feature>
<evidence type="ECO:0000256" key="4">
    <source>
        <dbReference type="SAM" id="MobiDB-lite"/>
    </source>
</evidence>
<sequence>MARKKKTRKISDIMPIRKADKKPEMPKSRSGKKLTRYELDAKAREDKKKRKHKGLASGSRHSAVEEKANKLQNEIKDPKIGSKKKIPLVVEFINKPEKGQLIPVIKQAKKQDPMKELENLENNEILNELLDALDAGKAISKADQQFVDECLDRISELMEELGIEDEDEDESEDDLYRTFERIDINQFR</sequence>
<feature type="compositionally biased region" description="Basic and acidic residues" evidence="4">
    <location>
        <begin position="35"/>
        <end position="46"/>
    </location>
</feature>
<dbReference type="GO" id="GO:0005096">
    <property type="term" value="F:GTPase activator activity"/>
    <property type="evidence" value="ECO:0007669"/>
    <property type="project" value="UniProtKB-KW"/>
</dbReference>
<dbReference type="Proteomes" id="UP000238532">
    <property type="component" value="Unassembled WGS sequence"/>
</dbReference>
<protein>
    <recommendedName>
        <fullName evidence="3">Der GTPase-activating protein YihI</fullName>
    </recommendedName>
</protein>